<feature type="region of interest" description="Disordered" evidence="1">
    <location>
        <begin position="55"/>
        <end position="89"/>
    </location>
</feature>
<accession>A0ABP6CYK8</accession>
<evidence type="ECO:0000313" key="3">
    <source>
        <dbReference type="Proteomes" id="UP001500151"/>
    </source>
</evidence>
<comment type="caution">
    <text evidence="2">The sequence shown here is derived from an EMBL/GenBank/DDBJ whole genome shotgun (WGS) entry which is preliminary data.</text>
</comment>
<evidence type="ECO:0000256" key="1">
    <source>
        <dbReference type="SAM" id="MobiDB-lite"/>
    </source>
</evidence>
<feature type="compositionally biased region" description="Low complexity" evidence="1">
    <location>
        <begin position="97"/>
        <end position="108"/>
    </location>
</feature>
<gene>
    <name evidence="2" type="ORF">GCM10010307_20010</name>
</gene>
<feature type="region of interest" description="Disordered" evidence="1">
    <location>
        <begin position="96"/>
        <end position="115"/>
    </location>
</feature>
<reference evidence="3" key="1">
    <citation type="journal article" date="2019" name="Int. J. Syst. Evol. Microbiol.">
        <title>The Global Catalogue of Microorganisms (GCM) 10K type strain sequencing project: providing services to taxonomists for standard genome sequencing and annotation.</title>
        <authorList>
            <consortium name="The Broad Institute Genomics Platform"/>
            <consortium name="The Broad Institute Genome Sequencing Center for Infectious Disease"/>
            <person name="Wu L."/>
            <person name="Ma J."/>
        </authorList>
    </citation>
    <scope>NUCLEOTIDE SEQUENCE [LARGE SCALE GENOMIC DNA]</scope>
    <source>
        <strain evidence="3">JCM 4524</strain>
    </source>
</reference>
<evidence type="ECO:0000313" key="2">
    <source>
        <dbReference type="EMBL" id="GAA2629325.1"/>
    </source>
</evidence>
<dbReference type="EMBL" id="BAAASJ010000022">
    <property type="protein sequence ID" value="GAA2629325.1"/>
    <property type="molecule type" value="Genomic_DNA"/>
</dbReference>
<sequence>MEHTAGRGDNRADLLTAWIAKENLRNVLALARTGADRHQIGHARWKFLTWCADADIPRCDNSPPPSTDGGRRPKRSSTPGTATPSEGINHVIKLVVPATRSSSATPTTNDYGHAV</sequence>
<proteinExistence type="predicted"/>
<keyword evidence="3" id="KW-1185">Reference proteome</keyword>
<dbReference type="Proteomes" id="UP001500151">
    <property type="component" value="Unassembled WGS sequence"/>
</dbReference>
<evidence type="ECO:0008006" key="4">
    <source>
        <dbReference type="Google" id="ProtNLM"/>
    </source>
</evidence>
<name>A0ABP6CYK8_9ACTN</name>
<protein>
    <recommendedName>
        <fullName evidence="4">Transposase</fullName>
    </recommendedName>
</protein>
<organism evidence="2 3">
    <name type="scientific">Streptomyces vastus</name>
    <dbReference type="NCBI Taxonomy" id="285451"/>
    <lineage>
        <taxon>Bacteria</taxon>
        <taxon>Bacillati</taxon>
        <taxon>Actinomycetota</taxon>
        <taxon>Actinomycetes</taxon>
        <taxon>Kitasatosporales</taxon>
        <taxon>Streptomycetaceae</taxon>
        <taxon>Streptomyces</taxon>
    </lineage>
</organism>
<feature type="compositionally biased region" description="Polar residues" evidence="1">
    <location>
        <begin position="76"/>
        <end position="86"/>
    </location>
</feature>